<dbReference type="Proteomes" id="UP000237000">
    <property type="component" value="Unassembled WGS sequence"/>
</dbReference>
<proteinExistence type="predicted"/>
<sequence>QLGRNYYSAPSKTSSLPPSHLGLASSPQRCSSATYPRHNLTCTLILTLILTLSRSRTDSDLQDSRENQ</sequence>
<feature type="non-terminal residue" evidence="2">
    <location>
        <position position="1"/>
    </location>
</feature>
<feature type="compositionally biased region" description="Polar residues" evidence="1">
    <location>
        <begin position="8"/>
        <end position="17"/>
    </location>
</feature>
<evidence type="ECO:0000313" key="3">
    <source>
        <dbReference type="Proteomes" id="UP000237000"/>
    </source>
</evidence>
<dbReference type="InParanoid" id="A0A2P5EZG8"/>
<feature type="region of interest" description="Disordered" evidence="1">
    <location>
        <begin position="1"/>
        <end position="20"/>
    </location>
</feature>
<accession>A0A2P5EZG8</accession>
<comment type="caution">
    <text evidence="2">The sequence shown here is derived from an EMBL/GenBank/DDBJ whole genome shotgun (WGS) entry which is preliminary data.</text>
</comment>
<reference evidence="3" key="1">
    <citation type="submission" date="2016-06" db="EMBL/GenBank/DDBJ databases">
        <title>Parallel loss of symbiosis genes in relatives of nitrogen-fixing non-legume Parasponia.</title>
        <authorList>
            <person name="Van Velzen R."/>
            <person name="Holmer R."/>
            <person name="Bu F."/>
            <person name="Rutten L."/>
            <person name="Van Zeijl A."/>
            <person name="Liu W."/>
            <person name="Santuari L."/>
            <person name="Cao Q."/>
            <person name="Sharma T."/>
            <person name="Shen D."/>
            <person name="Roswanjaya Y."/>
            <person name="Wardhani T."/>
            <person name="Kalhor M.S."/>
            <person name="Jansen J."/>
            <person name="Van den Hoogen J."/>
            <person name="Gungor B."/>
            <person name="Hartog M."/>
            <person name="Hontelez J."/>
            <person name="Verver J."/>
            <person name="Yang W.-C."/>
            <person name="Schijlen E."/>
            <person name="Repin R."/>
            <person name="Schilthuizen M."/>
            <person name="Schranz E."/>
            <person name="Heidstra R."/>
            <person name="Miyata K."/>
            <person name="Fedorova E."/>
            <person name="Kohlen W."/>
            <person name="Bisseling T."/>
            <person name="Smit S."/>
            <person name="Geurts R."/>
        </authorList>
    </citation>
    <scope>NUCLEOTIDE SEQUENCE [LARGE SCALE GENOMIC DNA]</scope>
    <source>
        <strain evidence="3">cv. RG33-2</strain>
    </source>
</reference>
<evidence type="ECO:0000256" key="1">
    <source>
        <dbReference type="SAM" id="MobiDB-lite"/>
    </source>
</evidence>
<dbReference type="AlphaFoldDB" id="A0A2P5EZG8"/>
<organism evidence="2 3">
    <name type="scientific">Trema orientale</name>
    <name type="common">Charcoal tree</name>
    <name type="synonym">Celtis orientalis</name>
    <dbReference type="NCBI Taxonomy" id="63057"/>
    <lineage>
        <taxon>Eukaryota</taxon>
        <taxon>Viridiplantae</taxon>
        <taxon>Streptophyta</taxon>
        <taxon>Embryophyta</taxon>
        <taxon>Tracheophyta</taxon>
        <taxon>Spermatophyta</taxon>
        <taxon>Magnoliopsida</taxon>
        <taxon>eudicotyledons</taxon>
        <taxon>Gunneridae</taxon>
        <taxon>Pentapetalae</taxon>
        <taxon>rosids</taxon>
        <taxon>fabids</taxon>
        <taxon>Rosales</taxon>
        <taxon>Cannabaceae</taxon>
        <taxon>Trema</taxon>
    </lineage>
</organism>
<name>A0A2P5EZG8_TREOI</name>
<protein>
    <submittedName>
        <fullName evidence="2">Uncharacterized protein</fullName>
    </submittedName>
</protein>
<dbReference type="EMBL" id="JXTC01000079">
    <property type="protein sequence ID" value="PON90936.1"/>
    <property type="molecule type" value="Genomic_DNA"/>
</dbReference>
<evidence type="ECO:0000313" key="2">
    <source>
        <dbReference type="EMBL" id="PON90936.1"/>
    </source>
</evidence>
<keyword evidence="3" id="KW-1185">Reference proteome</keyword>
<gene>
    <name evidence="2" type="ORF">TorRG33x02_133420</name>
</gene>